<dbReference type="EC" id="3.3.2.9" evidence="6"/>
<dbReference type="PIRSF" id="PIRSF001112">
    <property type="entry name" value="Epoxide_hydrolase"/>
    <property type="match status" value="1"/>
</dbReference>
<feature type="active site" description="Proton acceptor" evidence="7">
    <location>
        <position position="429"/>
    </location>
</feature>
<evidence type="ECO:0000259" key="8">
    <source>
        <dbReference type="Pfam" id="PF06441"/>
    </source>
</evidence>
<dbReference type="InterPro" id="IPR010497">
    <property type="entry name" value="Epoxide_hydro_N"/>
</dbReference>
<comment type="catalytic activity">
    <reaction evidence="1 6">
        <text>1-(4-methoxyphenyl)-N-methyl-N-[(3-methyloxetan-3-yl)methyl]methanamine + H2O = 2-{[(4-methoxybenzyl)(methyl)amino]methyl}-2-methylpropane-1,3-diol</text>
        <dbReference type="Rhea" id="RHEA:55764"/>
        <dbReference type="ChEBI" id="CHEBI:15377"/>
        <dbReference type="ChEBI" id="CHEBI:139161"/>
        <dbReference type="ChEBI" id="CHEBI:139164"/>
        <dbReference type="EC" id="3.3.2.9"/>
    </reaction>
</comment>
<evidence type="ECO:0000256" key="4">
    <source>
        <dbReference type="ARBA" id="ARBA00022797"/>
    </source>
</evidence>
<evidence type="ECO:0000256" key="2">
    <source>
        <dbReference type="ARBA" id="ARBA00004111"/>
    </source>
</evidence>
<evidence type="ECO:0000313" key="10">
    <source>
        <dbReference type="RefSeq" id="XP_028039336.1"/>
    </source>
</evidence>
<dbReference type="GeneID" id="114249829"/>
<dbReference type="PANTHER" id="PTHR21661:SF35">
    <property type="entry name" value="EPOXIDE HYDROLASE"/>
    <property type="match status" value="1"/>
</dbReference>
<feature type="active site" description="Proton donor" evidence="7">
    <location>
        <position position="372"/>
    </location>
</feature>
<comment type="catalytic activity">
    <reaction evidence="6">
        <text>cis-stilbene oxide + H2O = (1R,2R)-hydrobenzoin</text>
        <dbReference type="Rhea" id="RHEA:23900"/>
        <dbReference type="ChEBI" id="CHEBI:15377"/>
        <dbReference type="ChEBI" id="CHEBI:50004"/>
        <dbReference type="ChEBI" id="CHEBI:50014"/>
        <dbReference type="EC" id="3.3.2.9"/>
    </reaction>
</comment>
<dbReference type="Proteomes" id="UP000504629">
    <property type="component" value="Unplaced"/>
</dbReference>
<dbReference type="RefSeq" id="XP_028039336.1">
    <property type="nucleotide sequence ID" value="XM_028183535.1"/>
</dbReference>
<protein>
    <recommendedName>
        <fullName evidence="6">Epoxide hydrolase</fullName>
        <ecNumber evidence="6">3.3.2.9</ecNumber>
    </recommendedName>
</protein>
<evidence type="ECO:0000256" key="7">
    <source>
        <dbReference type="PIRSR" id="PIRSR001112-1"/>
    </source>
</evidence>
<evidence type="ECO:0000256" key="6">
    <source>
        <dbReference type="PIRNR" id="PIRNR001112"/>
    </source>
</evidence>
<organism evidence="9 10">
    <name type="scientific">Bombyx mandarina</name>
    <name type="common">Wild silk moth</name>
    <name type="synonym">Wild silkworm</name>
    <dbReference type="NCBI Taxonomy" id="7092"/>
    <lineage>
        <taxon>Eukaryota</taxon>
        <taxon>Metazoa</taxon>
        <taxon>Ecdysozoa</taxon>
        <taxon>Arthropoda</taxon>
        <taxon>Hexapoda</taxon>
        <taxon>Insecta</taxon>
        <taxon>Pterygota</taxon>
        <taxon>Neoptera</taxon>
        <taxon>Endopterygota</taxon>
        <taxon>Lepidoptera</taxon>
        <taxon>Glossata</taxon>
        <taxon>Ditrysia</taxon>
        <taxon>Bombycoidea</taxon>
        <taxon>Bombycidae</taxon>
        <taxon>Bombycinae</taxon>
        <taxon>Bombyx</taxon>
    </lineage>
</organism>
<comment type="function">
    <text evidence="6">Catalyzes juvenile hormone hydrolysis.</text>
</comment>
<dbReference type="Pfam" id="PF06441">
    <property type="entry name" value="EHN"/>
    <property type="match status" value="1"/>
</dbReference>
<dbReference type="KEGG" id="bman:114249829"/>
<evidence type="ECO:0000256" key="3">
    <source>
        <dbReference type="ARBA" id="ARBA00010088"/>
    </source>
</evidence>
<dbReference type="SUPFAM" id="SSF53474">
    <property type="entry name" value="alpha/beta-Hydrolases"/>
    <property type="match status" value="1"/>
</dbReference>
<accession>A0A6J2KAM5</accession>
<comment type="similarity">
    <text evidence="3 6">Belongs to the peptidase S33 family.</text>
</comment>
<dbReference type="Gene3D" id="3.40.50.1820">
    <property type="entry name" value="alpha/beta hydrolase"/>
    <property type="match status" value="1"/>
</dbReference>
<dbReference type="InterPro" id="IPR000639">
    <property type="entry name" value="Epox_hydrolase-like"/>
</dbReference>
<dbReference type="GO" id="GO:0097176">
    <property type="term" value="P:epoxide metabolic process"/>
    <property type="evidence" value="ECO:0007669"/>
    <property type="project" value="TreeGrafter"/>
</dbReference>
<evidence type="ECO:0000256" key="1">
    <source>
        <dbReference type="ARBA" id="ARBA00000221"/>
    </source>
</evidence>
<feature type="domain" description="Epoxide hydrolase N-terminal" evidence="8">
    <location>
        <begin position="51"/>
        <end position="160"/>
    </location>
</feature>
<feature type="active site" description="Nucleophile" evidence="7">
    <location>
        <position position="226"/>
    </location>
</feature>
<keyword evidence="4 6" id="KW-0058">Aromatic hydrocarbons catabolism</keyword>
<dbReference type="GO" id="GO:0033961">
    <property type="term" value="F:cis-stilbene-oxide hydrolase activity"/>
    <property type="evidence" value="ECO:0007669"/>
    <property type="project" value="UniProtKB-UniRule"/>
</dbReference>
<dbReference type="PANTHER" id="PTHR21661">
    <property type="entry name" value="EPOXIDE HYDROLASE 1-RELATED"/>
    <property type="match status" value="1"/>
</dbReference>
<keyword evidence="6" id="KW-0256">Endoplasmic reticulum</keyword>
<proteinExistence type="inferred from homology"/>
<name>A0A6J2KAM5_BOMMA</name>
<dbReference type="AlphaFoldDB" id="A0A6J2KAM5"/>
<dbReference type="GO" id="GO:0005789">
    <property type="term" value="C:endoplasmic reticulum membrane"/>
    <property type="evidence" value="ECO:0007669"/>
    <property type="project" value="UniProtKB-SubCell"/>
</dbReference>
<keyword evidence="9" id="KW-1185">Reference proteome</keyword>
<dbReference type="CTD" id="100415790"/>
<comment type="subcellular location">
    <subcellularLocation>
        <location evidence="6">Endoplasmic reticulum membrane</location>
    </subcellularLocation>
    <subcellularLocation>
        <location evidence="2">Microsome membrane</location>
        <topology evidence="2">Single-pass membrane protein</topology>
    </subcellularLocation>
</comment>
<reference evidence="10" key="1">
    <citation type="submission" date="2025-08" db="UniProtKB">
        <authorList>
            <consortium name="RefSeq"/>
        </authorList>
    </citation>
    <scope>IDENTIFICATION</scope>
    <source>
        <tissue evidence="10">Silk gland</tissue>
    </source>
</reference>
<dbReference type="OrthoDB" id="7130006at2759"/>
<evidence type="ECO:0000313" key="9">
    <source>
        <dbReference type="Proteomes" id="UP000504629"/>
    </source>
</evidence>
<keyword evidence="5 6" id="KW-0378">Hydrolase</keyword>
<dbReference type="PRINTS" id="PR00412">
    <property type="entry name" value="EPOXHYDRLASE"/>
</dbReference>
<keyword evidence="6" id="KW-0472">Membrane</keyword>
<gene>
    <name evidence="10" type="primary">LOC114249829</name>
</gene>
<dbReference type="InterPro" id="IPR016292">
    <property type="entry name" value="Epoxide_hydrolase"/>
</dbReference>
<dbReference type="InterPro" id="IPR029058">
    <property type="entry name" value="AB_hydrolase_fold"/>
</dbReference>
<evidence type="ECO:0000256" key="5">
    <source>
        <dbReference type="ARBA" id="ARBA00022801"/>
    </source>
</evidence>
<sequence>MSRFTTVLAVAAIAVAFWYIFNWLQPSKPPQLDPNAWWGPIELKGREDISIRPFEIKFEKKVIDDLKYRLKNHRPFAPPLEGVTFEYGFNTAALEPWLKYWAEEYKFADREKFFNQFPHFKTSIKGLDIHFIRVKPQVSAGVQTLPLLLLHGWPGSVREFYEAIPLLTSQNSGYDFAFEVIVPSLPGYGFSDAAVRPGLSLPYVADIFRILMKRLGHDKFYIQGGDWGAAIASAMVTLFPEDVLGHHSNSAVTQHPHALLRTLLGALIPSLIVEDHLAERMYPLSKHLAYLLEEFGYFHLQATKPDTVGVSLTDSPSGLLAYILEKFAVWTRKEHKFKSDGGLGFRFSKEKLIDNLMVYWITNSITSSMRFYSENMSNKFREMNLEAFTSPVPTWALQARDELVYQPPAVLRAKYLNLLNVTVLDDGGHFLALELPEVFAEDVFKAVHAFKQWRSTHSKTDH</sequence>